<protein>
    <submittedName>
        <fullName evidence="4">von Willebrand factor type A domain-containing protein</fullName>
    </submittedName>
</protein>
<dbReference type="Pfam" id="PF00092">
    <property type="entry name" value="VWA"/>
    <property type="match status" value="1"/>
</dbReference>
<dbReference type="Proteomes" id="UP000199370">
    <property type="component" value="Unassembled WGS sequence"/>
</dbReference>
<feature type="region of interest" description="Disordered" evidence="1">
    <location>
        <begin position="467"/>
        <end position="495"/>
    </location>
</feature>
<reference evidence="4 5" key="1">
    <citation type="submission" date="2016-10" db="EMBL/GenBank/DDBJ databases">
        <authorList>
            <person name="de Groot N.N."/>
        </authorList>
    </citation>
    <scope>NUCLEOTIDE SEQUENCE [LARGE SCALE GENOMIC DNA]</scope>
    <source>
        <strain evidence="5">EB21,IBRC-M 10013,KCTC 4048</strain>
    </source>
</reference>
<feature type="domain" description="VWFA" evidence="3">
    <location>
        <begin position="222"/>
        <end position="389"/>
    </location>
</feature>
<dbReference type="PANTHER" id="PTHR24020:SF18">
    <property type="entry name" value="COLLAGEN ALPHA-1(VI) CHAIN"/>
    <property type="match status" value="1"/>
</dbReference>
<dbReference type="InterPro" id="IPR036465">
    <property type="entry name" value="vWFA_dom_sf"/>
</dbReference>
<dbReference type="InterPro" id="IPR002035">
    <property type="entry name" value="VWF_A"/>
</dbReference>
<proteinExistence type="predicted"/>
<evidence type="ECO:0000259" key="3">
    <source>
        <dbReference type="PROSITE" id="PS50234"/>
    </source>
</evidence>
<dbReference type="PANTHER" id="PTHR24020">
    <property type="entry name" value="COLLAGEN ALPHA"/>
    <property type="match status" value="1"/>
</dbReference>
<sequence>MTTDKQHNISRRTVLAGLGTVGIAAAGAGLGTTALFSDREGFIGNSLGAGSLDLKLDYEATYLGGAGRLDDIVAMGYPDAEDLGGGRYLLDQAPRPGEGQGWDDYVTGEGFDFCAPENDEFLVNGDEMPVFTLSDIKPGDCGEVTISFHICDNPAWLDLSGSVYDNNENGRTEPERAVDETGGNPGLGMGELADLIEVCVWYDEDCDNVYEPGGEGEGQELEVALVSDVSGSMNGSKIAALRNAATDFVDNLAQPDEVAAISFNSGSNLDQALTTNYQAVKDAINNYSSGGTTNMSSGIITGDNELTSGANATPSASKVMIVLTDGVVNSPPSAEQAATDAKNNGIRIFTIALGGDADQTFLENDIASNPGDAFLAPDAADLDTIYEEIAQIVLEGEQKVLSGTMAEVFVELAEGVPLDGDRTSEERDPYAAVTTQCIGFEWCLPAEVGNEVQTDSVSFDLVVDAEQSRHNDNPGGENNSSDGGNSTPPTTTAAN</sequence>
<dbReference type="PROSITE" id="PS50234">
    <property type="entry name" value="VWFA"/>
    <property type="match status" value="1"/>
</dbReference>
<dbReference type="RefSeq" id="WP_089731614.1">
    <property type="nucleotide sequence ID" value="NZ_FNIA01000003.1"/>
</dbReference>
<evidence type="ECO:0000313" key="4">
    <source>
        <dbReference type="EMBL" id="SDM50652.1"/>
    </source>
</evidence>
<dbReference type="Gene3D" id="3.40.50.410">
    <property type="entry name" value="von Willebrand factor, type A domain"/>
    <property type="match status" value="1"/>
</dbReference>
<accession>A0A1G9TSL5</accession>
<organism evidence="4 5">
    <name type="scientific">Haloarchaeobius iranensis</name>
    <dbReference type="NCBI Taxonomy" id="996166"/>
    <lineage>
        <taxon>Archaea</taxon>
        <taxon>Methanobacteriati</taxon>
        <taxon>Methanobacteriota</taxon>
        <taxon>Stenosarchaea group</taxon>
        <taxon>Halobacteria</taxon>
        <taxon>Halobacteriales</taxon>
        <taxon>Halorubellaceae</taxon>
        <taxon>Haloarchaeobius</taxon>
    </lineage>
</organism>
<dbReference type="SUPFAM" id="SSF53300">
    <property type="entry name" value="vWA-like"/>
    <property type="match status" value="1"/>
</dbReference>
<dbReference type="STRING" id="996166.SAMN05192554_103106"/>
<dbReference type="CDD" id="cd00198">
    <property type="entry name" value="vWFA"/>
    <property type="match status" value="1"/>
</dbReference>
<dbReference type="PROSITE" id="PS51318">
    <property type="entry name" value="TAT"/>
    <property type="match status" value="1"/>
</dbReference>
<evidence type="ECO:0000256" key="1">
    <source>
        <dbReference type="SAM" id="MobiDB-lite"/>
    </source>
</evidence>
<keyword evidence="2" id="KW-0472">Membrane</keyword>
<keyword evidence="2" id="KW-1133">Transmembrane helix</keyword>
<keyword evidence="2" id="KW-0812">Transmembrane</keyword>
<evidence type="ECO:0000313" key="5">
    <source>
        <dbReference type="Proteomes" id="UP000199370"/>
    </source>
</evidence>
<feature type="compositionally biased region" description="Low complexity" evidence="1">
    <location>
        <begin position="473"/>
        <end position="486"/>
    </location>
</feature>
<dbReference type="GO" id="GO:0005615">
    <property type="term" value="C:extracellular space"/>
    <property type="evidence" value="ECO:0007669"/>
    <property type="project" value="TreeGrafter"/>
</dbReference>
<dbReference type="InterPro" id="IPR050525">
    <property type="entry name" value="ECM_Assembly_Org"/>
</dbReference>
<evidence type="ECO:0000256" key="2">
    <source>
        <dbReference type="SAM" id="Phobius"/>
    </source>
</evidence>
<dbReference type="InterPro" id="IPR006311">
    <property type="entry name" value="TAT_signal"/>
</dbReference>
<dbReference type="OrthoDB" id="269243at2157"/>
<gene>
    <name evidence="4" type="ORF">SAMN05192554_103106</name>
</gene>
<dbReference type="AlphaFoldDB" id="A0A1G9TSL5"/>
<dbReference type="SMART" id="SM00327">
    <property type="entry name" value="VWA"/>
    <property type="match status" value="1"/>
</dbReference>
<name>A0A1G9TSL5_9EURY</name>
<dbReference type="EMBL" id="FNIA01000003">
    <property type="protein sequence ID" value="SDM50652.1"/>
    <property type="molecule type" value="Genomic_DNA"/>
</dbReference>
<keyword evidence="5" id="KW-1185">Reference proteome</keyword>
<feature type="transmembrane region" description="Helical" evidence="2">
    <location>
        <begin position="12"/>
        <end position="36"/>
    </location>
</feature>